<dbReference type="AlphaFoldDB" id="A0A1T4M8A6"/>
<feature type="region of interest" description="Disordered" evidence="2">
    <location>
        <begin position="85"/>
        <end position="106"/>
    </location>
</feature>
<feature type="chain" id="PRO_5012797989" evidence="3">
    <location>
        <begin position="24"/>
        <end position="168"/>
    </location>
</feature>
<keyword evidence="1" id="KW-0175">Coiled coil</keyword>
<proteinExistence type="predicted"/>
<organism evidence="4 5">
    <name type="scientific">Trichlorobacter thiogenes</name>
    <dbReference type="NCBI Taxonomy" id="115783"/>
    <lineage>
        <taxon>Bacteria</taxon>
        <taxon>Pseudomonadati</taxon>
        <taxon>Thermodesulfobacteriota</taxon>
        <taxon>Desulfuromonadia</taxon>
        <taxon>Geobacterales</taxon>
        <taxon>Geobacteraceae</taxon>
        <taxon>Trichlorobacter</taxon>
    </lineage>
</organism>
<dbReference type="OrthoDB" id="8905641at2"/>
<dbReference type="STRING" id="115783.SAMN02745119_01212"/>
<evidence type="ECO:0000256" key="3">
    <source>
        <dbReference type="SAM" id="SignalP"/>
    </source>
</evidence>
<sequence length="168" mass="19572">MKISRIIMFVAASVLCFSATSHASEIEQRVRRAYEQIDRGIQSGDITRDEARRLKGDFKKIRDDEERLNNELDRLERNIYRAKNNDNRKDDYRGHDDFRGPDRGHHQVRWERCAGEGENCRFRGTREIRYGAGDRWAYRSQTNSITCNNAVFGDPAPGTPKACYIKID</sequence>
<dbReference type="RefSeq" id="WP_078789467.1">
    <property type="nucleotide sequence ID" value="NZ_FUWR01000004.1"/>
</dbReference>
<feature type="coiled-coil region" evidence="1">
    <location>
        <begin position="51"/>
        <end position="85"/>
    </location>
</feature>
<keyword evidence="5" id="KW-1185">Reference proteome</keyword>
<accession>A0A1T4M8A6</accession>
<protein>
    <submittedName>
        <fullName evidence="4">Uncharacterized protein</fullName>
    </submittedName>
</protein>
<evidence type="ECO:0000313" key="4">
    <source>
        <dbReference type="EMBL" id="SJZ63077.1"/>
    </source>
</evidence>
<evidence type="ECO:0000313" key="5">
    <source>
        <dbReference type="Proteomes" id="UP000190102"/>
    </source>
</evidence>
<dbReference type="Proteomes" id="UP000190102">
    <property type="component" value="Unassembled WGS sequence"/>
</dbReference>
<evidence type="ECO:0000256" key="1">
    <source>
        <dbReference type="SAM" id="Coils"/>
    </source>
</evidence>
<feature type="signal peptide" evidence="3">
    <location>
        <begin position="1"/>
        <end position="23"/>
    </location>
</feature>
<dbReference type="EMBL" id="FUWR01000004">
    <property type="protein sequence ID" value="SJZ63077.1"/>
    <property type="molecule type" value="Genomic_DNA"/>
</dbReference>
<reference evidence="5" key="1">
    <citation type="submission" date="2017-02" db="EMBL/GenBank/DDBJ databases">
        <authorList>
            <person name="Varghese N."/>
            <person name="Submissions S."/>
        </authorList>
    </citation>
    <scope>NUCLEOTIDE SEQUENCE [LARGE SCALE GENOMIC DNA]</scope>
    <source>
        <strain evidence="5">ATCC BAA-34</strain>
    </source>
</reference>
<keyword evidence="3" id="KW-0732">Signal</keyword>
<name>A0A1T4M8A6_9BACT</name>
<gene>
    <name evidence="4" type="ORF">SAMN02745119_01212</name>
</gene>
<evidence type="ECO:0000256" key="2">
    <source>
        <dbReference type="SAM" id="MobiDB-lite"/>
    </source>
</evidence>